<dbReference type="SUPFAM" id="SSF46785">
    <property type="entry name" value="Winged helix' DNA-binding domain"/>
    <property type="match status" value="1"/>
</dbReference>
<proteinExistence type="predicted"/>
<keyword evidence="3" id="KW-1185">Reference proteome</keyword>
<dbReference type="InterPro" id="IPR036388">
    <property type="entry name" value="WH-like_DNA-bd_sf"/>
</dbReference>
<dbReference type="SMART" id="SM00347">
    <property type="entry name" value="HTH_MARR"/>
    <property type="match status" value="1"/>
</dbReference>
<dbReference type="PANTHER" id="PTHR33164">
    <property type="entry name" value="TRANSCRIPTIONAL REGULATOR, MARR FAMILY"/>
    <property type="match status" value="1"/>
</dbReference>
<dbReference type="Pfam" id="PF12802">
    <property type="entry name" value="MarR_2"/>
    <property type="match status" value="1"/>
</dbReference>
<dbReference type="PROSITE" id="PS50995">
    <property type="entry name" value="HTH_MARR_2"/>
    <property type="match status" value="1"/>
</dbReference>
<dbReference type="InterPro" id="IPR039422">
    <property type="entry name" value="MarR/SlyA-like"/>
</dbReference>
<evidence type="ECO:0000259" key="1">
    <source>
        <dbReference type="PROSITE" id="PS50995"/>
    </source>
</evidence>
<dbReference type="Proteomes" id="UP001267878">
    <property type="component" value="Unassembled WGS sequence"/>
</dbReference>
<dbReference type="GO" id="GO:0003677">
    <property type="term" value="F:DNA binding"/>
    <property type="evidence" value="ECO:0007669"/>
    <property type="project" value="UniProtKB-KW"/>
</dbReference>
<gene>
    <name evidence="2" type="ORF">J2X04_001878</name>
</gene>
<dbReference type="PANTHER" id="PTHR33164:SF105">
    <property type="entry name" value="TRANSCRIPTIONAL REPRESSOR PROTEIN-RELATED"/>
    <property type="match status" value="1"/>
</dbReference>
<dbReference type="InterPro" id="IPR036390">
    <property type="entry name" value="WH_DNA-bd_sf"/>
</dbReference>
<keyword evidence="2" id="KW-0238">DNA-binding</keyword>
<dbReference type="InterPro" id="IPR000835">
    <property type="entry name" value="HTH_MarR-typ"/>
</dbReference>
<organism evidence="2 3">
    <name type="scientific">Agrilutibacter niabensis</name>
    <dbReference type="NCBI Taxonomy" id="380628"/>
    <lineage>
        <taxon>Bacteria</taxon>
        <taxon>Pseudomonadati</taxon>
        <taxon>Pseudomonadota</taxon>
        <taxon>Gammaproteobacteria</taxon>
        <taxon>Lysobacterales</taxon>
        <taxon>Lysobacteraceae</taxon>
        <taxon>Agrilutibacter</taxon>
    </lineage>
</organism>
<name>A0ABU1VPV6_9GAMM</name>
<evidence type="ECO:0000313" key="2">
    <source>
        <dbReference type="EMBL" id="MDR7099531.1"/>
    </source>
</evidence>
<dbReference type="Gene3D" id="1.10.10.10">
    <property type="entry name" value="Winged helix-like DNA-binding domain superfamily/Winged helix DNA-binding domain"/>
    <property type="match status" value="1"/>
</dbReference>
<evidence type="ECO:0000313" key="3">
    <source>
        <dbReference type="Proteomes" id="UP001267878"/>
    </source>
</evidence>
<sequence length="149" mass="16492">MPRTDPQPPSLCTCFRLRKLSRLVSQRYDRELAPAGININQFSILRRASRESRTITALARELGMDRTTLSRDIKPLVTAGWVELTQGATDARQRCISVTTAGKGVLDTALPLWRKAQHAIEATLGHTGVEVLHGHLDHAMQQLEGSPSE</sequence>
<dbReference type="RefSeq" id="WP_310053725.1">
    <property type="nucleotide sequence ID" value="NZ_JAVDVW010000001.1"/>
</dbReference>
<feature type="domain" description="HTH marR-type" evidence="1">
    <location>
        <begin position="10"/>
        <end position="141"/>
    </location>
</feature>
<comment type="caution">
    <text evidence="2">The sequence shown here is derived from an EMBL/GenBank/DDBJ whole genome shotgun (WGS) entry which is preliminary data.</text>
</comment>
<accession>A0ABU1VPV6</accession>
<protein>
    <submittedName>
        <fullName evidence="2">DNA-binding MarR family transcriptional regulator</fullName>
    </submittedName>
</protein>
<reference evidence="2 3" key="1">
    <citation type="submission" date="2023-07" db="EMBL/GenBank/DDBJ databases">
        <title>Sorghum-associated microbial communities from plants grown in Nebraska, USA.</title>
        <authorList>
            <person name="Schachtman D."/>
        </authorList>
    </citation>
    <scope>NUCLEOTIDE SEQUENCE [LARGE SCALE GENOMIC DNA]</scope>
    <source>
        <strain evidence="2 3">BE187</strain>
    </source>
</reference>
<dbReference type="EMBL" id="JAVDVW010000001">
    <property type="protein sequence ID" value="MDR7099531.1"/>
    <property type="molecule type" value="Genomic_DNA"/>
</dbReference>